<dbReference type="Proteomes" id="UP000473885">
    <property type="component" value="Unassembled WGS sequence"/>
</dbReference>
<organism evidence="1 2">
    <name type="scientific">Clostridium niameyense</name>
    <dbReference type="NCBI Taxonomy" id="1622073"/>
    <lineage>
        <taxon>Bacteria</taxon>
        <taxon>Bacillati</taxon>
        <taxon>Bacillota</taxon>
        <taxon>Clostridia</taxon>
        <taxon>Eubacteriales</taxon>
        <taxon>Clostridiaceae</taxon>
        <taxon>Clostridium</taxon>
    </lineage>
</organism>
<evidence type="ECO:0008006" key="3">
    <source>
        <dbReference type="Google" id="ProtNLM"/>
    </source>
</evidence>
<proteinExistence type="predicted"/>
<dbReference type="AlphaFoldDB" id="A0A6M0R8G1"/>
<name>A0A6M0R8G1_9CLOT</name>
<evidence type="ECO:0000313" key="1">
    <source>
        <dbReference type="EMBL" id="NEZ46531.1"/>
    </source>
</evidence>
<comment type="caution">
    <text evidence="1">The sequence shown here is derived from an EMBL/GenBank/DDBJ whole genome shotgun (WGS) entry which is preliminary data.</text>
</comment>
<evidence type="ECO:0000313" key="2">
    <source>
        <dbReference type="Proteomes" id="UP000473885"/>
    </source>
</evidence>
<dbReference type="EMBL" id="SXDP01000002">
    <property type="protein sequence ID" value="NEZ46531.1"/>
    <property type="molecule type" value="Genomic_DNA"/>
</dbReference>
<dbReference type="RefSeq" id="WP_163248766.1">
    <property type="nucleotide sequence ID" value="NZ_SXDP01000002.1"/>
</dbReference>
<sequence>MNNYERLLEEAHKLGAKFIEIDLGTNKPCGKCINNIIFINNRISIKDKYCILAEELGHYKLNLGDITDQSKIANQKQECIARRWGNKKLVRILDLIKGYESGARNRFEMAEFLGVNESFLEECINYYKSKYGTYFVIDNYTIYFEPTLGIMKMF</sequence>
<keyword evidence="2" id="KW-1185">Reference proteome</keyword>
<protein>
    <recommendedName>
        <fullName evidence="3">ImmA/IrrE family metallo-endopeptidase</fullName>
    </recommendedName>
</protein>
<reference evidence="1 2" key="1">
    <citation type="submission" date="2019-04" db="EMBL/GenBank/DDBJ databases">
        <title>Genome sequencing of Clostridium botulinum Groups I-IV and Clostridium butyricum.</title>
        <authorList>
            <person name="Brunt J."/>
            <person name="Van Vliet A.H.M."/>
            <person name="Stringer S.C."/>
            <person name="Carter A.T."/>
            <person name="Peck M.W."/>
        </authorList>
    </citation>
    <scope>NUCLEOTIDE SEQUENCE [LARGE SCALE GENOMIC DNA]</scope>
    <source>
        <strain evidence="1 2">IFR 18/094</strain>
    </source>
</reference>
<accession>A0A6M0R8G1</accession>
<gene>
    <name evidence="1" type="ORF">FDF74_04785</name>
</gene>